<dbReference type="GO" id="GO:0000981">
    <property type="term" value="F:DNA-binding transcription factor activity, RNA polymerase II-specific"/>
    <property type="evidence" value="ECO:0007669"/>
    <property type="project" value="UniProtKB-ARBA"/>
</dbReference>
<proteinExistence type="predicted"/>
<evidence type="ECO:0000256" key="4">
    <source>
        <dbReference type="ARBA" id="ARBA00022833"/>
    </source>
</evidence>
<keyword evidence="1" id="KW-0479">Metal-binding</keyword>
<keyword evidence="8" id="KW-1185">Reference proteome</keyword>
<dbReference type="AlphaFoldDB" id="A0A1Y1X467"/>
<keyword evidence="2" id="KW-0677">Repeat</keyword>
<gene>
    <name evidence="7" type="ORF">K493DRAFT_320854</name>
</gene>
<dbReference type="Pfam" id="PF00096">
    <property type="entry name" value="zf-C2H2"/>
    <property type="match status" value="2"/>
</dbReference>
<evidence type="ECO:0000256" key="5">
    <source>
        <dbReference type="PROSITE-ProRule" id="PRU00042"/>
    </source>
</evidence>
<feature type="domain" description="C2H2-type" evidence="6">
    <location>
        <begin position="259"/>
        <end position="284"/>
    </location>
</feature>
<dbReference type="SUPFAM" id="SSF57667">
    <property type="entry name" value="beta-beta-alpha zinc fingers"/>
    <property type="match status" value="1"/>
</dbReference>
<dbReference type="GO" id="GO:0008270">
    <property type="term" value="F:zinc ion binding"/>
    <property type="evidence" value="ECO:0007669"/>
    <property type="project" value="UniProtKB-KW"/>
</dbReference>
<dbReference type="InParanoid" id="A0A1Y1X467"/>
<dbReference type="Gene3D" id="3.30.160.60">
    <property type="entry name" value="Classic Zinc Finger"/>
    <property type="match status" value="2"/>
</dbReference>
<dbReference type="PROSITE" id="PS00028">
    <property type="entry name" value="ZINC_FINGER_C2H2_1"/>
    <property type="match status" value="2"/>
</dbReference>
<dbReference type="InterPro" id="IPR013087">
    <property type="entry name" value="Znf_C2H2_type"/>
</dbReference>
<evidence type="ECO:0000259" key="6">
    <source>
        <dbReference type="PROSITE" id="PS50157"/>
    </source>
</evidence>
<dbReference type="PANTHER" id="PTHR23235">
    <property type="entry name" value="KRUEPPEL-LIKE TRANSCRIPTION FACTOR"/>
    <property type="match status" value="1"/>
</dbReference>
<dbReference type="FunFam" id="3.30.160.60:FF:000072">
    <property type="entry name" value="zinc finger protein 143 isoform X1"/>
    <property type="match status" value="1"/>
</dbReference>
<dbReference type="OrthoDB" id="8922241at2759"/>
<evidence type="ECO:0000256" key="2">
    <source>
        <dbReference type="ARBA" id="ARBA00022737"/>
    </source>
</evidence>
<comment type="caution">
    <text evidence="7">The sequence shown here is derived from an EMBL/GenBank/DDBJ whole genome shotgun (WGS) entry which is preliminary data.</text>
</comment>
<dbReference type="Proteomes" id="UP000193498">
    <property type="component" value="Unassembled WGS sequence"/>
</dbReference>
<dbReference type="EMBL" id="MCFE01000734">
    <property type="protein sequence ID" value="ORX80601.1"/>
    <property type="molecule type" value="Genomic_DNA"/>
</dbReference>
<accession>A0A1Y1X467</accession>
<evidence type="ECO:0000256" key="1">
    <source>
        <dbReference type="ARBA" id="ARBA00022723"/>
    </source>
</evidence>
<organism evidence="7 8">
    <name type="scientific">Basidiobolus meristosporus CBS 931.73</name>
    <dbReference type="NCBI Taxonomy" id="1314790"/>
    <lineage>
        <taxon>Eukaryota</taxon>
        <taxon>Fungi</taxon>
        <taxon>Fungi incertae sedis</taxon>
        <taxon>Zoopagomycota</taxon>
        <taxon>Entomophthoromycotina</taxon>
        <taxon>Basidiobolomycetes</taxon>
        <taxon>Basidiobolales</taxon>
        <taxon>Basidiobolaceae</taxon>
        <taxon>Basidiobolus</taxon>
    </lineage>
</organism>
<dbReference type="SMART" id="SM00355">
    <property type="entry name" value="ZnF_C2H2"/>
    <property type="match status" value="2"/>
</dbReference>
<keyword evidence="3 5" id="KW-0863">Zinc-finger</keyword>
<reference evidence="7 8" key="1">
    <citation type="submission" date="2016-07" db="EMBL/GenBank/DDBJ databases">
        <title>Pervasive Adenine N6-methylation of Active Genes in Fungi.</title>
        <authorList>
            <consortium name="DOE Joint Genome Institute"/>
            <person name="Mondo S.J."/>
            <person name="Dannebaum R.O."/>
            <person name="Kuo R.C."/>
            <person name="Labutti K."/>
            <person name="Haridas S."/>
            <person name="Kuo A."/>
            <person name="Salamov A."/>
            <person name="Ahrendt S.R."/>
            <person name="Lipzen A."/>
            <person name="Sullivan W."/>
            <person name="Andreopoulos W.B."/>
            <person name="Clum A."/>
            <person name="Lindquist E."/>
            <person name="Daum C."/>
            <person name="Ramamoorthy G.K."/>
            <person name="Gryganskyi A."/>
            <person name="Culley D."/>
            <person name="Magnuson J.K."/>
            <person name="James T.Y."/>
            <person name="O'Malley M.A."/>
            <person name="Stajich J.E."/>
            <person name="Spatafora J.W."/>
            <person name="Visel A."/>
            <person name="Grigoriev I.V."/>
        </authorList>
    </citation>
    <scope>NUCLEOTIDE SEQUENCE [LARGE SCALE GENOMIC DNA]</scope>
    <source>
        <strain evidence="7 8">CBS 931.73</strain>
    </source>
</reference>
<name>A0A1Y1X467_9FUNG</name>
<keyword evidence="4" id="KW-0862">Zinc</keyword>
<dbReference type="STRING" id="1314790.A0A1Y1X467"/>
<dbReference type="PROSITE" id="PS50157">
    <property type="entry name" value="ZINC_FINGER_C2H2_2"/>
    <property type="match status" value="2"/>
</dbReference>
<dbReference type="FunFam" id="3.30.160.60:FF:000358">
    <property type="entry name" value="zinc finger protein 24"/>
    <property type="match status" value="1"/>
</dbReference>
<evidence type="ECO:0000256" key="3">
    <source>
        <dbReference type="ARBA" id="ARBA00022771"/>
    </source>
</evidence>
<dbReference type="InterPro" id="IPR036236">
    <property type="entry name" value="Znf_C2H2_sf"/>
</dbReference>
<dbReference type="GO" id="GO:0000978">
    <property type="term" value="F:RNA polymerase II cis-regulatory region sequence-specific DNA binding"/>
    <property type="evidence" value="ECO:0007669"/>
    <property type="project" value="UniProtKB-ARBA"/>
</dbReference>
<feature type="domain" description="C2H2-type" evidence="6">
    <location>
        <begin position="231"/>
        <end position="258"/>
    </location>
</feature>
<evidence type="ECO:0000313" key="8">
    <source>
        <dbReference type="Proteomes" id="UP000193498"/>
    </source>
</evidence>
<protein>
    <recommendedName>
        <fullName evidence="6">C2H2-type domain-containing protein</fullName>
    </recommendedName>
</protein>
<evidence type="ECO:0000313" key="7">
    <source>
        <dbReference type="EMBL" id="ORX80601.1"/>
    </source>
</evidence>
<sequence>MRLVSEPSISSPLTLPLPRTCPSEARVFDAPCPVSMEKSDSICRHSPSHDHCVPISPGRSPFSLSPLSSPVSDSFSFENPASIMADPHAINKRRHSQGTFTLPPISGIEKFKSENVSFNNAPLCRLHDAPEDSETLKDIKIPSLKDLDETLALNEEHMRKRPRHLSSQTFRFVHCTPKPTAILNMPLEAESEPYQPPEIPLPASEPKTSVSSLTSCQRVIKVEKIPGDTSNTCPYCSRSFKRKHDLQRHIRLHTGERPYKCSMCQRSFSRTDALRRHYSLEHKC</sequence>